<keyword evidence="1 2" id="KW-0378">Hydrolase</keyword>
<dbReference type="Pfam" id="PF07470">
    <property type="entry name" value="Glyco_hydro_88"/>
    <property type="match status" value="1"/>
</dbReference>
<dbReference type="RefSeq" id="WP_277533130.1">
    <property type="nucleotide sequence ID" value="NZ_JAPDIA010000003.1"/>
</dbReference>
<evidence type="ECO:0000313" key="3">
    <source>
        <dbReference type="Proteomes" id="UP001153404"/>
    </source>
</evidence>
<dbReference type="InterPro" id="IPR052043">
    <property type="entry name" value="PolySaccharide_Degr_Enz"/>
</dbReference>
<dbReference type="EMBL" id="JAPDIA010000003">
    <property type="protein sequence ID" value="MDG0810004.1"/>
    <property type="molecule type" value="Genomic_DNA"/>
</dbReference>
<gene>
    <name evidence="2" type="ORF">OMP40_12080</name>
</gene>
<comment type="caution">
    <text evidence="2">The sequence shown here is derived from an EMBL/GenBank/DDBJ whole genome shotgun (WGS) entry which is preliminary data.</text>
</comment>
<dbReference type="Gene3D" id="1.50.10.10">
    <property type="match status" value="1"/>
</dbReference>
<dbReference type="PANTHER" id="PTHR33886">
    <property type="entry name" value="UNSATURATED RHAMNOGALACTURONAN HYDROLASE (EUROFUNG)"/>
    <property type="match status" value="1"/>
</dbReference>
<sequence>MGQSKAILVINSIAPFAVFPLLHRMTGREVYAEKAGEVARWLIEEAPRTKNGAFEHTVTEKASFSEQIWADTIFMAVLFLARTARMKGDGRIALEALRQVRLHLEALQDEETGLLFHGWDCEAGNWMSGARWNRANAWIAVGVPMIVAETEALCGDDALLADVKRRYARLAEALVRMQGADGLWPTVLDRPGFYAETSGSAGIACGLYKAARMGLVPEALSAHADRAVPAVLAAIGPDGAVGGVSGGTPVLESVEAYGEVPIFPTLYGQGLTLLLLAEVSAGAGEGK</sequence>
<dbReference type="InterPro" id="IPR010905">
    <property type="entry name" value="Glyco_hydro_88"/>
</dbReference>
<dbReference type="InterPro" id="IPR008928">
    <property type="entry name" value="6-hairpin_glycosidase_sf"/>
</dbReference>
<evidence type="ECO:0000313" key="2">
    <source>
        <dbReference type="EMBL" id="MDG0810004.1"/>
    </source>
</evidence>
<reference evidence="2" key="1">
    <citation type="submission" date="2022-10" db="EMBL/GenBank/DDBJ databases">
        <title>Comparative genomic analysis of Cohnella hashimotonis sp. nov., isolated from the International Space Station.</title>
        <authorList>
            <person name="Simpson A."/>
            <person name="Venkateswaran K."/>
        </authorList>
    </citation>
    <scope>NUCLEOTIDE SEQUENCE</scope>
    <source>
        <strain evidence="2">DSM 28161</strain>
    </source>
</reference>
<keyword evidence="3" id="KW-1185">Reference proteome</keyword>
<proteinExistence type="predicted"/>
<protein>
    <submittedName>
        <fullName evidence="2">Glycoside hydrolase family 88 protein</fullName>
    </submittedName>
</protein>
<dbReference type="SUPFAM" id="SSF48208">
    <property type="entry name" value="Six-hairpin glycosidases"/>
    <property type="match status" value="1"/>
</dbReference>
<organism evidence="2 3">
    <name type="scientific">Cohnella rhizosphaerae</name>
    <dbReference type="NCBI Taxonomy" id="1457232"/>
    <lineage>
        <taxon>Bacteria</taxon>
        <taxon>Bacillati</taxon>
        <taxon>Bacillota</taxon>
        <taxon>Bacilli</taxon>
        <taxon>Bacillales</taxon>
        <taxon>Paenibacillaceae</taxon>
        <taxon>Cohnella</taxon>
    </lineage>
</organism>
<evidence type="ECO:0000256" key="1">
    <source>
        <dbReference type="ARBA" id="ARBA00022801"/>
    </source>
</evidence>
<dbReference type="InterPro" id="IPR012341">
    <property type="entry name" value="6hp_glycosidase-like_sf"/>
</dbReference>
<name>A0A9X4KRW8_9BACL</name>
<accession>A0A9X4KRW8</accession>
<dbReference type="PANTHER" id="PTHR33886:SF8">
    <property type="entry name" value="UNSATURATED RHAMNOGALACTURONAN HYDROLASE (EUROFUNG)"/>
    <property type="match status" value="1"/>
</dbReference>
<dbReference type="Proteomes" id="UP001153404">
    <property type="component" value="Unassembled WGS sequence"/>
</dbReference>
<dbReference type="GO" id="GO:0016787">
    <property type="term" value="F:hydrolase activity"/>
    <property type="evidence" value="ECO:0007669"/>
    <property type="project" value="UniProtKB-KW"/>
</dbReference>
<dbReference type="AlphaFoldDB" id="A0A9X4KRW8"/>
<dbReference type="GO" id="GO:0005975">
    <property type="term" value="P:carbohydrate metabolic process"/>
    <property type="evidence" value="ECO:0007669"/>
    <property type="project" value="InterPro"/>
</dbReference>